<evidence type="ECO:0000313" key="5">
    <source>
        <dbReference type="Proteomes" id="UP001152797"/>
    </source>
</evidence>
<feature type="chain" id="PRO_5043272441" evidence="2">
    <location>
        <begin position="18"/>
        <end position="403"/>
    </location>
</feature>
<keyword evidence="5" id="KW-1185">Reference proteome</keyword>
<reference evidence="3" key="1">
    <citation type="submission" date="2022-10" db="EMBL/GenBank/DDBJ databases">
        <authorList>
            <person name="Chen Y."/>
            <person name="Dougan E. K."/>
            <person name="Chan C."/>
            <person name="Rhodes N."/>
            <person name="Thang M."/>
        </authorList>
    </citation>
    <scope>NUCLEOTIDE SEQUENCE</scope>
</reference>
<keyword evidence="1" id="KW-1133">Transmembrane helix</keyword>
<dbReference type="OrthoDB" id="447746at2759"/>
<keyword evidence="2" id="KW-0732">Signal</keyword>
<feature type="signal peptide" evidence="2">
    <location>
        <begin position="1"/>
        <end position="17"/>
    </location>
</feature>
<dbReference type="EMBL" id="CAMXCT010001557">
    <property type="protein sequence ID" value="CAI3991129.1"/>
    <property type="molecule type" value="Genomic_DNA"/>
</dbReference>
<dbReference type="AlphaFoldDB" id="A0A9P1FVI4"/>
<dbReference type="Proteomes" id="UP001152797">
    <property type="component" value="Unassembled WGS sequence"/>
</dbReference>
<gene>
    <name evidence="3" type="ORF">C1SCF055_LOCUS18060</name>
</gene>
<evidence type="ECO:0000313" key="3">
    <source>
        <dbReference type="EMBL" id="CAI3991129.1"/>
    </source>
</evidence>
<keyword evidence="1" id="KW-0812">Transmembrane</keyword>
<comment type="caution">
    <text evidence="3">The sequence shown here is derived from an EMBL/GenBank/DDBJ whole genome shotgun (WGS) entry which is preliminary data.</text>
</comment>
<keyword evidence="1" id="KW-0472">Membrane</keyword>
<reference evidence="4" key="2">
    <citation type="submission" date="2024-04" db="EMBL/GenBank/DDBJ databases">
        <authorList>
            <person name="Chen Y."/>
            <person name="Shah S."/>
            <person name="Dougan E. K."/>
            <person name="Thang M."/>
            <person name="Chan C."/>
        </authorList>
    </citation>
    <scope>NUCLEOTIDE SEQUENCE [LARGE SCALE GENOMIC DNA]</scope>
</reference>
<accession>A0A9P1FVI4</accession>
<dbReference type="EMBL" id="CAMXCT020001557">
    <property type="protein sequence ID" value="CAL1144504.1"/>
    <property type="molecule type" value="Genomic_DNA"/>
</dbReference>
<dbReference type="EMBL" id="CAMXCT030001557">
    <property type="protein sequence ID" value="CAL4778441.1"/>
    <property type="molecule type" value="Genomic_DNA"/>
</dbReference>
<name>A0A9P1FVI4_9DINO</name>
<sequence length="403" mass="44825">MMAPLLRLLPLLHQALAVGKGNPTLHCVVLATPNTYEVHMLAGQFRLKAGIFECDSYDIYSNVSAWELFKDHVDVADQLAHKVHNIGIPLFAPMVAGPPGWDPSDAKQEGKKGAKHLANTPIFETLWSNVCADGSFRHYSFTAKVDVDTVLLPNRVSADMHGRPPRAEYFWNVKNDMYGNFLHGPIELISRDAMHTLCKRSQVCKKSISQAAYGEDFYMNECLKHLGVPAVQGVHLLYDMYSYGDWGQKKCTPLVADKMVSRVPRSYASYHPRKDLAGWIRCRKEANSGKVLTNQEVTEALRESKLRSSKARSEHRKVDDFAEAVEVTSNGLGTSLTSTRPVTIGVLLMGASTVALFLLLRSHLFCKTSEPQETSVPLPNGDAPDFNEVPLTYRSDAERIPLV</sequence>
<feature type="transmembrane region" description="Helical" evidence="1">
    <location>
        <begin position="342"/>
        <end position="360"/>
    </location>
</feature>
<protein>
    <submittedName>
        <fullName evidence="3">Uncharacterized protein</fullName>
    </submittedName>
</protein>
<evidence type="ECO:0000256" key="2">
    <source>
        <dbReference type="SAM" id="SignalP"/>
    </source>
</evidence>
<proteinExistence type="predicted"/>
<evidence type="ECO:0000313" key="4">
    <source>
        <dbReference type="EMBL" id="CAL1144504.1"/>
    </source>
</evidence>
<organism evidence="3">
    <name type="scientific">Cladocopium goreaui</name>
    <dbReference type="NCBI Taxonomy" id="2562237"/>
    <lineage>
        <taxon>Eukaryota</taxon>
        <taxon>Sar</taxon>
        <taxon>Alveolata</taxon>
        <taxon>Dinophyceae</taxon>
        <taxon>Suessiales</taxon>
        <taxon>Symbiodiniaceae</taxon>
        <taxon>Cladocopium</taxon>
    </lineage>
</organism>
<evidence type="ECO:0000256" key="1">
    <source>
        <dbReference type="SAM" id="Phobius"/>
    </source>
</evidence>